<feature type="non-terminal residue" evidence="7">
    <location>
        <position position="1"/>
    </location>
</feature>
<keyword evidence="3" id="KW-0479">Metal-binding</keyword>
<dbReference type="GO" id="GO:0003824">
    <property type="term" value="F:catalytic activity"/>
    <property type="evidence" value="ECO:0007669"/>
    <property type="project" value="InterPro"/>
</dbReference>
<dbReference type="GO" id="GO:0046872">
    <property type="term" value="F:metal ion binding"/>
    <property type="evidence" value="ECO:0007669"/>
    <property type="project" value="UniProtKB-KW"/>
</dbReference>
<feature type="domain" description="Radical SAM core" evidence="6">
    <location>
        <begin position="60"/>
        <end position="296"/>
    </location>
</feature>
<accession>A0A0F9CWJ7</accession>
<protein>
    <recommendedName>
        <fullName evidence="6">Radical SAM core domain-containing protein</fullName>
    </recommendedName>
</protein>
<dbReference type="InterPro" id="IPR051198">
    <property type="entry name" value="BchE-like"/>
</dbReference>
<evidence type="ECO:0000256" key="4">
    <source>
        <dbReference type="ARBA" id="ARBA00023004"/>
    </source>
</evidence>
<name>A0A0F9CWJ7_9ZZZZ</name>
<reference evidence="7" key="1">
    <citation type="journal article" date="2015" name="Nature">
        <title>Complex archaea that bridge the gap between prokaryotes and eukaryotes.</title>
        <authorList>
            <person name="Spang A."/>
            <person name="Saw J.H."/>
            <person name="Jorgensen S.L."/>
            <person name="Zaremba-Niedzwiedzka K."/>
            <person name="Martijn J."/>
            <person name="Lind A.E."/>
            <person name="van Eijk R."/>
            <person name="Schleper C."/>
            <person name="Guy L."/>
            <person name="Ettema T.J."/>
        </authorList>
    </citation>
    <scope>NUCLEOTIDE SEQUENCE</scope>
</reference>
<dbReference type="AlphaFoldDB" id="A0A0F9CWJ7"/>
<dbReference type="EMBL" id="LAZR01042220">
    <property type="protein sequence ID" value="KKL10051.1"/>
    <property type="molecule type" value="Genomic_DNA"/>
</dbReference>
<dbReference type="InterPro" id="IPR058240">
    <property type="entry name" value="rSAM_sf"/>
</dbReference>
<evidence type="ECO:0000256" key="3">
    <source>
        <dbReference type="ARBA" id="ARBA00022723"/>
    </source>
</evidence>
<gene>
    <name evidence="7" type="ORF">LCGC14_2559700</name>
</gene>
<comment type="cofactor">
    <cofactor evidence="1">
        <name>[4Fe-4S] cluster</name>
        <dbReference type="ChEBI" id="CHEBI:49883"/>
    </cofactor>
</comment>
<evidence type="ECO:0000256" key="1">
    <source>
        <dbReference type="ARBA" id="ARBA00001966"/>
    </source>
</evidence>
<evidence type="ECO:0000259" key="6">
    <source>
        <dbReference type="PROSITE" id="PS51918"/>
    </source>
</evidence>
<sequence length="344" mass="40209">FFPEQGVNDPCIDYVVRGPAEDVILDVIEGRVNDKVVMGHIPDINALPFPDRTILYKYDEFGKARMKRFITSRDCHHRCKFCYNSLFHKLWQDEKYMFHQRILPDKLIEEIERVRTDYGLELVYFNDDDLAGSRKWLTEFCEKFKSKVGLSFCGSIRASSVDYDLLKVMADAGCTFLLVGLQSANEKTLKLIGRTVTSEQVRRVCEWCDDLGIKVRVENMIGLPTEDPLGDALETLEFNMGLKLADSWAAIFQPFPKTELWQYCVDRGLINRDTNCVRFYDNTVLAIDNAEKINRLHKWWYFVMKHRMPMELVDILLEIPLDEKQSSALWNLRWKMTAREVYGL</sequence>
<dbReference type="Gene3D" id="3.80.30.20">
    <property type="entry name" value="tm_1862 like domain"/>
    <property type="match status" value="1"/>
</dbReference>
<dbReference type="CDD" id="cd01335">
    <property type="entry name" value="Radical_SAM"/>
    <property type="match status" value="1"/>
</dbReference>
<dbReference type="SFLD" id="SFLDG01082">
    <property type="entry name" value="B12-binding_domain_containing"/>
    <property type="match status" value="1"/>
</dbReference>
<proteinExistence type="predicted"/>
<comment type="caution">
    <text evidence="7">The sequence shown here is derived from an EMBL/GenBank/DDBJ whole genome shotgun (WGS) entry which is preliminary data.</text>
</comment>
<dbReference type="GO" id="GO:0005829">
    <property type="term" value="C:cytosol"/>
    <property type="evidence" value="ECO:0007669"/>
    <property type="project" value="TreeGrafter"/>
</dbReference>
<dbReference type="InterPro" id="IPR007197">
    <property type="entry name" value="rSAM"/>
</dbReference>
<dbReference type="InterPro" id="IPR023404">
    <property type="entry name" value="rSAM_horseshoe"/>
</dbReference>
<dbReference type="SMART" id="SM00729">
    <property type="entry name" value="Elp3"/>
    <property type="match status" value="1"/>
</dbReference>
<evidence type="ECO:0000256" key="5">
    <source>
        <dbReference type="ARBA" id="ARBA00023014"/>
    </source>
</evidence>
<keyword evidence="4" id="KW-0408">Iron</keyword>
<dbReference type="PANTHER" id="PTHR43409">
    <property type="entry name" value="ANAEROBIC MAGNESIUM-PROTOPORPHYRIN IX MONOMETHYL ESTER CYCLASE-RELATED"/>
    <property type="match status" value="1"/>
</dbReference>
<dbReference type="GO" id="GO:0051536">
    <property type="term" value="F:iron-sulfur cluster binding"/>
    <property type="evidence" value="ECO:0007669"/>
    <property type="project" value="UniProtKB-KW"/>
</dbReference>
<evidence type="ECO:0000256" key="2">
    <source>
        <dbReference type="ARBA" id="ARBA00022691"/>
    </source>
</evidence>
<dbReference type="PROSITE" id="PS51918">
    <property type="entry name" value="RADICAL_SAM"/>
    <property type="match status" value="1"/>
</dbReference>
<dbReference type="SFLD" id="SFLDS00029">
    <property type="entry name" value="Radical_SAM"/>
    <property type="match status" value="1"/>
</dbReference>
<evidence type="ECO:0000313" key="7">
    <source>
        <dbReference type="EMBL" id="KKL10051.1"/>
    </source>
</evidence>
<organism evidence="7">
    <name type="scientific">marine sediment metagenome</name>
    <dbReference type="NCBI Taxonomy" id="412755"/>
    <lineage>
        <taxon>unclassified sequences</taxon>
        <taxon>metagenomes</taxon>
        <taxon>ecological metagenomes</taxon>
    </lineage>
</organism>
<keyword evidence="2" id="KW-0949">S-adenosyl-L-methionine</keyword>
<keyword evidence="5" id="KW-0411">Iron-sulfur</keyword>
<dbReference type="Pfam" id="PF04055">
    <property type="entry name" value="Radical_SAM"/>
    <property type="match status" value="1"/>
</dbReference>
<dbReference type="InterPro" id="IPR006638">
    <property type="entry name" value="Elp3/MiaA/NifB-like_rSAM"/>
</dbReference>
<dbReference type="PANTHER" id="PTHR43409:SF16">
    <property type="entry name" value="SLR0320 PROTEIN"/>
    <property type="match status" value="1"/>
</dbReference>
<dbReference type="SUPFAM" id="SSF102114">
    <property type="entry name" value="Radical SAM enzymes"/>
    <property type="match status" value="1"/>
</dbReference>